<organism evidence="1">
    <name type="scientific">marine metagenome</name>
    <dbReference type="NCBI Taxonomy" id="408172"/>
    <lineage>
        <taxon>unclassified sequences</taxon>
        <taxon>metagenomes</taxon>
        <taxon>ecological metagenomes</taxon>
    </lineage>
</organism>
<dbReference type="Gene3D" id="3.40.50.10690">
    <property type="entry name" value="putative lor/sdh protein like domains"/>
    <property type="match status" value="1"/>
</dbReference>
<accession>A0A382QQT1</accession>
<dbReference type="SUPFAM" id="SSF52467">
    <property type="entry name" value="DHS-like NAD/FAD-binding domain"/>
    <property type="match status" value="1"/>
</dbReference>
<reference evidence="1" key="1">
    <citation type="submission" date="2018-05" db="EMBL/GenBank/DDBJ databases">
        <authorList>
            <person name="Lanie J.A."/>
            <person name="Ng W.-L."/>
            <person name="Kazmierczak K.M."/>
            <person name="Andrzejewski T.M."/>
            <person name="Davidsen T.M."/>
            <person name="Wayne K.J."/>
            <person name="Tettelin H."/>
            <person name="Glass J.I."/>
            <person name="Rusch D."/>
            <person name="Podicherti R."/>
            <person name="Tsui H.-C.T."/>
            <person name="Winkler M.E."/>
        </authorList>
    </citation>
    <scope>NUCLEOTIDE SEQUENCE</scope>
</reference>
<feature type="non-terminal residue" evidence="1">
    <location>
        <position position="68"/>
    </location>
</feature>
<evidence type="ECO:0000313" key="1">
    <source>
        <dbReference type="EMBL" id="SVC87278.1"/>
    </source>
</evidence>
<sequence length="68" mass="7414">MADRIRRARACGASVLLCYGAHLIKNGLGPVVADLLRGGWITHLATNGAGVIHDWEYAFHGRSEEDVR</sequence>
<dbReference type="InterPro" id="IPR029035">
    <property type="entry name" value="DHS-like_NAD/FAD-binding_dom"/>
</dbReference>
<gene>
    <name evidence="1" type="ORF">METZ01_LOCUS340132</name>
</gene>
<name>A0A382QQT1_9ZZZZ</name>
<dbReference type="EMBL" id="UINC01115910">
    <property type="protein sequence ID" value="SVC87278.1"/>
    <property type="molecule type" value="Genomic_DNA"/>
</dbReference>
<protein>
    <submittedName>
        <fullName evidence="1">Uncharacterized protein</fullName>
    </submittedName>
</protein>
<dbReference type="AlphaFoldDB" id="A0A382QQT1"/>
<proteinExistence type="predicted"/>